<dbReference type="PANTHER" id="PTHR30033:SF1">
    <property type="entry name" value="FLAGELLAR HOOK-ASSOCIATED PROTEIN 1"/>
    <property type="match status" value="1"/>
</dbReference>
<keyword evidence="11" id="KW-1185">Reference proteome</keyword>
<dbReference type="PANTHER" id="PTHR30033">
    <property type="entry name" value="FLAGELLAR HOOK-ASSOCIATED PROTEIN 1"/>
    <property type="match status" value="1"/>
</dbReference>
<accession>A0ABV2BSX5</accession>
<keyword evidence="10" id="KW-0966">Cell projection</keyword>
<keyword evidence="10" id="KW-0969">Cilium</keyword>
<organism evidence="10 11">
    <name type="scientific">Aliikangiella maris</name>
    <dbReference type="NCBI Taxonomy" id="3162458"/>
    <lineage>
        <taxon>Bacteria</taxon>
        <taxon>Pseudomonadati</taxon>
        <taxon>Pseudomonadota</taxon>
        <taxon>Gammaproteobacteria</taxon>
        <taxon>Oceanospirillales</taxon>
        <taxon>Pleioneaceae</taxon>
        <taxon>Aliikangiella</taxon>
    </lineage>
</organism>
<evidence type="ECO:0000259" key="8">
    <source>
        <dbReference type="Pfam" id="PF06429"/>
    </source>
</evidence>
<reference evidence="10 11" key="1">
    <citation type="submission" date="2024-06" db="EMBL/GenBank/DDBJ databases">
        <authorList>
            <person name="Li F."/>
        </authorList>
    </citation>
    <scope>NUCLEOTIDE SEQUENCE [LARGE SCALE GENOMIC DNA]</scope>
    <source>
        <strain evidence="10 11">GXAS 311</strain>
    </source>
</reference>
<feature type="domain" description="Flagellar basal body rod protein N-terminal" evidence="7">
    <location>
        <begin position="6"/>
        <end position="34"/>
    </location>
</feature>
<dbReference type="Proteomes" id="UP001548189">
    <property type="component" value="Unassembled WGS sequence"/>
</dbReference>
<dbReference type="InterPro" id="IPR053927">
    <property type="entry name" value="FlgK_helical"/>
</dbReference>
<evidence type="ECO:0000259" key="9">
    <source>
        <dbReference type="Pfam" id="PF22638"/>
    </source>
</evidence>
<proteinExistence type="inferred from homology"/>
<dbReference type="SUPFAM" id="SSF64518">
    <property type="entry name" value="Phase 1 flagellin"/>
    <property type="match status" value="2"/>
</dbReference>
<evidence type="ECO:0000313" key="10">
    <source>
        <dbReference type="EMBL" id="MET1255027.1"/>
    </source>
</evidence>
<feature type="domain" description="Flagellar hook-associated protein FlgK helical" evidence="9">
    <location>
        <begin position="93"/>
        <end position="322"/>
    </location>
</feature>
<gene>
    <name evidence="10" type="primary">flgK</name>
    <name evidence="10" type="ORF">ABVT43_07820</name>
</gene>
<evidence type="ECO:0000256" key="5">
    <source>
        <dbReference type="ARBA" id="ARBA00022525"/>
    </source>
</evidence>
<dbReference type="NCBIfam" id="TIGR02492">
    <property type="entry name" value="flgK_ends"/>
    <property type="match status" value="1"/>
</dbReference>
<keyword evidence="6" id="KW-0975">Bacterial flagellum</keyword>
<keyword evidence="5" id="KW-0964">Secreted</keyword>
<dbReference type="RefSeq" id="WP_353895613.1">
    <property type="nucleotide sequence ID" value="NZ_JBEVCJ010000007.1"/>
</dbReference>
<feature type="domain" description="Flagellar basal-body/hook protein C-terminal" evidence="8">
    <location>
        <begin position="622"/>
        <end position="659"/>
    </location>
</feature>
<keyword evidence="10" id="KW-0282">Flagellum</keyword>
<evidence type="ECO:0000256" key="6">
    <source>
        <dbReference type="ARBA" id="ARBA00023143"/>
    </source>
</evidence>
<evidence type="ECO:0000256" key="4">
    <source>
        <dbReference type="ARBA" id="ARBA00016244"/>
    </source>
</evidence>
<evidence type="ECO:0000313" key="11">
    <source>
        <dbReference type="Proteomes" id="UP001548189"/>
    </source>
</evidence>
<comment type="subcellular location">
    <subcellularLocation>
        <location evidence="1">Bacterial flagellum</location>
    </subcellularLocation>
    <subcellularLocation>
        <location evidence="2">Secreted</location>
    </subcellularLocation>
</comment>
<dbReference type="PRINTS" id="PR01005">
    <property type="entry name" value="FLGHOOKAP1"/>
</dbReference>
<evidence type="ECO:0000256" key="2">
    <source>
        <dbReference type="ARBA" id="ARBA00004613"/>
    </source>
</evidence>
<evidence type="ECO:0000256" key="1">
    <source>
        <dbReference type="ARBA" id="ARBA00004365"/>
    </source>
</evidence>
<protein>
    <recommendedName>
        <fullName evidence="4">Flagellar hook-associated protein 1</fullName>
    </recommendedName>
</protein>
<dbReference type="Pfam" id="PF00460">
    <property type="entry name" value="Flg_bb_rod"/>
    <property type="match status" value="1"/>
</dbReference>
<comment type="similarity">
    <text evidence="3">Belongs to the flagella basal body rod proteins family.</text>
</comment>
<dbReference type="Pfam" id="PF06429">
    <property type="entry name" value="Flg_bbr_C"/>
    <property type="match status" value="1"/>
</dbReference>
<dbReference type="InterPro" id="IPR001444">
    <property type="entry name" value="Flag_bb_rod_N"/>
</dbReference>
<dbReference type="InterPro" id="IPR010930">
    <property type="entry name" value="Flg_bb/hook_C_dom"/>
</dbReference>
<name>A0ABV2BSX5_9GAMM</name>
<dbReference type="EMBL" id="JBEVCJ010000007">
    <property type="protein sequence ID" value="MET1255027.1"/>
    <property type="molecule type" value="Genomic_DNA"/>
</dbReference>
<comment type="caution">
    <text evidence="10">The sequence shown here is derived from an EMBL/GenBank/DDBJ whole genome shotgun (WGS) entry which is preliminary data.</text>
</comment>
<evidence type="ECO:0000259" key="7">
    <source>
        <dbReference type="Pfam" id="PF00460"/>
    </source>
</evidence>
<sequence>MSNIFDISVSGLLTNQASIATTSHNIANANVDGYSRQRVDQTARIPQFIGGNYVGTGVEAGVIKRIFIQSQQLEVQSATANFNNYESYLTQAKRVDGLLADSDSGINNAIQNFFTALQGVVNDPASIPARQVLKSESEMMVARFDLVHAQLETQISEINGSIDSIAKEISTLASSIANLNNQIAGSPGNFPPDLLDQRDRQIVRLSELVAVQTLQQSDGSVNVFIGTGQALVVGSLANELTSVVDPLDPRSRKLNITSGSSSIDITRNVKGGEIGGLLDTVNEIIEPAFYTLGRVAMGISSTFNAQHQLGMDLNNELGGNFFTDINESSLELSRVISGRNNTGNAAVSLTIDDPSLLRDANYQLYFSGGNYQLIDQTTETTLATFAPPAVLPDSVQIAAEGFTINFLSGVPNNADAFELQPARNFARDFDVLISNAEQIAAASPIRGEQAISNIGSGAIKSINVTDTTTAQFTTTPGNLAPPIRIEFDATPGEFSVYDMTTGSPVLIAGGLTGFVANQENNMLALAGAPFNTYGYEITLDGAPQPGDTFDINYNTNGSGNNDNITRLGDLQFANTLDNGNANFQQAFGRIVASVGVKTQSAQIKRDAAESLLFQANERKESVSGVNLDEEAADLIKFQQAYEASAQVINVARTLFQTVLDSVR</sequence>
<dbReference type="InterPro" id="IPR002371">
    <property type="entry name" value="FlgK"/>
</dbReference>
<dbReference type="Pfam" id="PF22638">
    <property type="entry name" value="FlgK_D1"/>
    <property type="match status" value="1"/>
</dbReference>
<evidence type="ECO:0000256" key="3">
    <source>
        <dbReference type="ARBA" id="ARBA00009677"/>
    </source>
</evidence>